<dbReference type="SUPFAM" id="SSF54665">
    <property type="entry name" value="CO dehydrogenase molybdoprotein N-domain-like"/>
    <property type="match status" value="1"/>
</dbReference>
<keyword evidence="1" id="KW-0500">Molybdenum</keyword>
<name>A0AAU9EJG5_9BACT</name>
<organism evidence="4 5">
    <name type="scientific">Desulfoferula mesophila</name>
    <dbReference type="NCBI Taxonomy" id="3058419"/>
    <lineage>
        <taxon>Bacteria</taxon>
        <taxon>Pseudomonadati</taxon>
        <taxon>Thermodesulfobacteriota</taxon>
        <taxon>Desulfarculia</taxon>
        <taxon>Desulfarculales</taxon>
        <taxon>Desulfarculaceae</taxon>
        <taxon>Desulfoferula</taxon>
    </lineage>
</organism>
<dbReference type="GO" id="GO:0016491">
    <property type="term" value="F:oxidoreductase activity"/>
    <property type="evidence" value="ECO:0007669"/>
    <property type="project" value="UniProtKB-KW"/>
</dbReference>
<evidence type="ECO:0000313" key="5">
    <source>
        <dbReference type="Proteomes" id="UP001366166"/>
    </source>
</evidence>
<dbReference type="SUPFAM" id="SSF56003">
    <property type="entry name" value="Molybdenum cofactor-binding domain"/>
    <property type="match status" value="1"/>
</dbReference>
<feature type="domain" description="Aldehyde oxidase/xanthine dehydrogenase a/b hammerhead" evidence="3">
    <location>
        <begin position="21"/>
        <end position="131"/>
    </location>
</feature>
<dbReference type="InterPro" id="IPR037165">
    <property type="entry name" value="AldOxase/xan_DH_Mopterin-bd_sf"/>
</dbReference>
<sequence>MSQPAIIGQSIPRLDAPSKVTGQAIYTDDLKMPGMLYGKLLRSPLAHAKIKRLDVSRAKALPGVKDVITGADIPQVKYGNWRLVPQSQDELALAVDKVRFVGDEVAAVCAIDADTAQRALELIEVEYEELPVILSVEEATAEGAPLIHDESKGNVSLVRKIDYGNLEEMFAKADYIREDTFKVHPVQHAYMEPCSCVAHSEEANRVTLWTSTQTPYIVQCLLASTLGLPENNVRVMKVMVGGGFGGKMELRPWEFCASFMAMRTGRPVKFTLTRADELAFGRRRHAMSIYSKVGFSKDGMLLAKDFQVMLDGGAYNAMGPTATFLCGTFGNMLYNYPAYRYFGRHVYTNKPPASAMRGFGAPQAAFVAETQLNMAAEALGIDPIDLRIKNAMQTGDVIPDVATISTCGFKECLQEVRRISGWDEKRKNPVKGKGLGIGCFSFISGGVFNWFNTKYNFSAAEVSVYEDGTAQLATMACDIGQGPDTAMRQILAAELGIPIENIRLIAMDTATTPKADLGSWGSRVTLMNGNAVIDAAKKIKEMLIPVLFEEMDLNQIHDIGFADGRVFVKANPKKGLTFGECVYKALRGRRGEPLTARGFYTPRNKGLVSPAFSFGAQIAEVDVDTDTGLIKVERMYTAHDCGMPINKMAVEGQLEGAIQMGLGYALMENLIMDDKGRTLNTTFLDYKMPTAEDMPPGESADVFTYEPEGPYGAKEAGEGLAIPTAPAITHAVYEATGYRCMETPITPEKVLRALDKIK</sequence>
<dbReference type="Gene3D" id="3.30.365.10">
    <property type="entry name" value="Aldehyde oxidase/xanthine dehydrogenase, molybdopterin binding domain"/>
    <property type="match status" value="4"/>
</dbReference>
<protein>
    <submittedName>
        <fullName evidence="4">Xanthine dehydrogenase molybdenum-binding subunit XdhA</fullName>
    </submittedName>
</protein>
<reference evidence="5" key="1">
    <citation type="journal article" date="2023" name="Arch. Microbiol.">
        <title>Desulfoferula mesophilus gen. nov. sp. nov., a mesophilic sulfate-reducing bacterium isolated from a brackish lake sediment.</title>
        <authorList>
            <person name="Watanabe T."/>
            <person name="Yabe T."/>
            <person name="Tsuji J.M."/>
            <person name="Fukui M."/>
        </authorList>
    </citation>
    <scope>NUCLEOTIDE SEQUENCE [LARGE SCALE GENOMIC DNA]</scope>
    <source>
        <strain evidence="5">12FAK</strain>
    </source>
</reference>
<dbReference type="KEGG" id="dmp:FAK_32110"/>
<evidence type="ECO:0000313" key="4">
    <source>
        <dbReference type="EMBL" id="BEQ16145.1"/>
    </source>
</evidence>
<dbReference type="InterPro" id="IPR046867">
    <property type="entry name" value="AldOxase/xan_DH_MoCoBD2"/>
</dbReference>
<dbReference type="PANTHER" id="PTHR11908:SF132">
    <property type="entry name" value="ALDEHYDE OXIDASE 1-RELATED"/>
    <property type="match status" value="1"/>
</dbReference>
<dbReference type="InterPro" id="IPR008274">
    <property type="entry name" value="AldOxase/xan_DH_MoCoBD1"/>
</dbReference>
<accession>A0AAU9EJG5</accession>
<dbReference type="InterPro" id="IPR016208">
    <property type="entry name" value="Ald_Oxase/xanthine_DH-like"/>
</dbReference>
<keyword evidence="5" id="KW-1185">Reference proteome</keyword>
<evidence type="ECO:0000256" key="2">
    <source>
        <dbReference type="ARBA" id="ARBA00023002"/>
    </source>
</evidence>
<proteinExistence type="predicted"/>
<dbReference type="Gene3D" id="3.90.1170.50">
    <property type="entry name" value="Aldehyde oxidase/xanthine dehydrogenase, a/b hammerhead"/>
    <property type="match status" value="1"/>
</dbReference>
<dbReference type="EMBL" id="AP028679">
    <property type="protein sequence ID" value="BEQ16145.1"/>
    <property type="molecule type" value="Genomic_DNA"/>
</dbReference>
<dbReference type="RefSeq" id="WP_338601566.1">
    <property type="nucleotide sequence ID" value="NZ_AP028679.1"/>
</dbReference>
<dbReference type="Pfam" id="PF02738">
    <property type="entry name" value="MoCoBD_1"/>
    <property type="match status" value="1"/>
</dbReference>
<gene>
    <name evidence="4" type="ORF">FAK_32110</name>
</gene>
<evidence type="ECO:0000256" key="1">
    <source>
        <dbReference type="ARBA" id="ARBA00022505"/>
    </source>
</evidence>
<dbReference type="InterPro" id="IPR000674">
    <property type="entry name" value="Ald_Oxase/Xan_DH_a/b"/>
</dbReference>
<dbReference type="SMART" id="SM01008">
    <property type="entry name" value="Ald_Xan_dh_C"/>
    <property type="match status" value="1"/>
</dbReference>
<dbReference type="Proteomes" id="UP001366166">
    <property type="component" value="Chromosome"/>
</dbReference>
<dbReference type="Pfam" id="PF20256">
    <property type="entry name" value="MoCoBD_2"/>
    <property type="match status" value="1"/>
</dbReference>
<dbReference type="AlphaFoldDB" id="A0AAU9EJG5"/>
<evidence type="ECO:0000259" key="3">
    <source>
        <dbReference type="SMART" id="SM01008"/>
    </source>
</evidence>
<keyword evidence="2" id="KW-0560">Oxidoreductase</keyword>
<dbReference type="GO" id="GO:0005506">
    <property type="term" value="F:iron ion binding"/>
    <property type="evidence" value="ECO:0007669"/>
    <property type="project" value="InterPro"/>
</dbReference>
<dbReference type="Pfam" id="PF01315">
    <property type="entry name" value="Ald_Xan_dh_C"/>
    <property type="match status" value="1"/>
</dbReference>
<dbReference type="PANTHER" id="PTHR11908">
    <property type="entry name" value="XANTHINE DEHYDROGENASE"/>
    <property type="match status" value="1"/>
</dbReference>
<dbReference type="InterPro" id="IPR036856">
    <property type="entry name" value="Ald_Oxase/Xan_DH_a/b_sf"/>
</dbReference>